<evidence type="ECO:0000259" key="2">
    <source>
        <dbReference type="PROSITE" id="PS51462"/>
    </source>
</evidence>
<dbReference type="GO" id="GO:0016787">
    <property type="term" value="F:hydrolase activity"/>
    <property type="evidence" value="ECO:0007669"/>
    <property type="project" value="UniProtKB-KW"/>
</dbReference>
<proteinExistence type="predicted"/>
<reference evidence="3 4" key="1">
    <citation type="submission" date="2017-01" db="EMBL/GenBank/DDBJ databases">
        <title>Genome analysis of Paenibacillus selenitrireducens ES3-24.</title>
        <authorList>
            <person name="Xu D."/>
            <person name="Yao R."/>
            <person name="Zheng S."/>
        </authorList>
    </citation>
    <scope>NUCLEOTIDE SEQUENCE [LARGE SCALE GENOMIC DNA]</scope>
    <source>
        <strain evidence="3 4">ES3-24</strain>
    </source>
</reference>
<evidence type="ECO:0000313" key="3">
    <source>
        <dbReference type="EMBL" id="OPA73805.1"/>
    </source>
</evidence>
<dbReference type="PROSITE" id="PS51462">
    <property type="entry name" value="NUDIX"/>
    <property type="match status" value="1"/>
</dbReference>
<name>A0A1T2X1V8_9BACL</name>
<sequence>MPTDKKIAGVHCVPVLSSGNLIMVWDREEQGLTTIGGRIEGNESLDEALDREVMEEAGLVLDRERIPFACWYWESTDTYTVWFLVKVHKFVQMPGGYEKTGYVIMNFETAIQMIMRLEGSGQRVEIIRRAGILSGQLDEKSNNVM</sequence>
<comment type="caution">
    <text evidence="3">The sequence shown here is derived from an EMBL/GenBank/DDBJ whole genome shotgun (WGS) entry which is preliminary data.</text>
</comment>
<feature type="domain" description="Nudix hydrolase" evidence="2">
    <location>
        <begin position="5"/>
        <end position="129"/>
    </location>
</feature>
<dbReference type="Pfam" id="PF00293">
    <property type="entry name" value="NUDIX"/>
    <property type="match status" value="1"/>
</dbReference>
<accession>A0A1T2X1V8</accession>
<dbReference type="Gene3D" id="3.90.79.10">
    <property type="entry name" value="Nucleoside Triphosphate Pyrophosphohydrolase"/>
    <property type="match status" value="1"/>
</dbReference>
<keyword evidence="1 3" id="KW-0378">Hydrolase</keyword>
<dbReference type="InterPro" id="IPR000086">
    <property type="entry name" value="NUDIX_hydrolase_dom"/>
</dbReference>
<dbReference type="RefSeq" id="WP_332888817.1">
    <property type="nucleotide sequence ID" value="NZ_MSZX01000014.1"/>
</dbReference>
<gene>
    <name evidence="3" type="ORF">BVG16_27390</name>
</gene>
<dbReference type="SUPFAM" id="SSF55811">
    <property type="entry name" value="Nudix"/>
    <property type="match status" value="1"/>
</dbReference>
<keyword evidence="4" id="KW-1185">Reference proteome</keyword>
<dbReference type="PROSITE" id="PS00893">
    <property type="entry name" value="NUDIX_BOX"/>
    <property type="match status" value="1"/>
</dbReference>
<protein>
    <submittedName>
        <fullName evidence="3">NUDIX hydrolase</fullName>
    </submittedName>
</protein>
<dbReference type="STRING" id="1324314.BVG16_27390"/>
<dbReference type="InterPro" id="IPR020084">
    <property type="entry name" value="NUDIX_hydrolase_CS"/>
</dbReference>
<dbReference type="InterPro" id="IPR015797">
    <property type="entry name" value="NUDIX_hydrolase-like_dom_sf"/>
</dbReference>
<evidence type="ECO:0000256" key="1">
    <source>
        <dbReference type="ARBA" id="ARBA00022801"/>
    </source>
</evidence>
<dbReference type="EMBL" id="MSZX01000014">
    <property type="protein sequence ID" value="OPA73805.1"/>
    <property type="molecule type" value="Genomic_DNA"/>
</dbReference>
<dbReference type="AlphaFoldDB" id="A0A1T2X1V8"/>
<organism evidence="3 4">
    <name type="scientific">Paenibacillus selenitireducens</name>
    <dbReference type="NCBI Taxonomy" id="1324314"/>
    <lineage>
        <taxon>Bacteria</taxon>
        <taxon>Bacillati</taxon>
        <taxon>Bacillota</taxon>
        <taxon>Bacilli</taxon>
        <taxon>Bacillales</taxon>
        <taxon>Paenibacillaceae</taxon>
        <taxon>Paenibacillus</taxon>
    </lineage>
</organism>
<evidence type="ECO:0000313" key="4">
    <source>
        <dbReference type="Proteomes" id="UP000190188"/>
    </source>
</evidence>
<dbReference type="Proteomes" id="UP000190188">
    <property type="component" value="Unassembled WGS sequence"/>
</dbReference>